<accession>A0AA87NU48</accession>
<dbReference type="Gene3D" id="2.10.109.10">
    <property type="entry name" value="Umud Fragment, subunit A"/>
    <property type="match status" value="1"/>
</dbReference>
<dbReference type="EMBL" id="ATFE01000003">
    <property type="protein sequence ID" value="EPF29538.1"/>
    <property type="molecule type" value="Genomic_DNA"/>
</dbReference>
<evidence type="ECO:0000259" key="4">
    <source>
        <dbReference type="Pfam" id="PF10502"/>
    </source>
</evidence>
<comment type="similarity">
    <text evidence="1 3">Belongs to the peptidase S26 family.</text>
</comment>
<evidence type="ECO:0000256" key="2">
    <source>
        <dbReference type="ARBA" id="ARBA00019232"/>
    </source>
</evidence>
<evidence type="ECO:0000256" key="3">
    <source>
        <dbReference type="RuleBase" id="RU362042"/>
    </source>
</evidence>
<feature type="domain" description="Peptidase S26" evidence="4">
    <location>
        <begin position="23"/>
        <end position="229"/>
    </location>
</feature>
<dbReference type="GO" id="GO:0004252">
    <property type="term" value="F:serine-type endopeptidase activity"/>
    <property type="evidence" value="ECO:0007669"/>
    <property type="project" value="InterPro"/>
</dbReference>
<dbReference type="CDD" id="cd06530">
    <property type="entry name" value="S26_SPase_I"/>
    <property type="match status" value="2"/>
</dbReference>
<keyword evidence="3" id="KW-1133">Transmembrane helix</keyword>
<comment type="caution">
    <text evidence="5">The sequence shown here is derived from an EMBL/GenBank/DDBJ whole genome shotgun (WGS) entry which is preliminary data.</text>
</comment>
<evidence type="ECO:0000256" key="1">
    <source>
        <dbReference type="ARBA" id="ARBA00009370"/>
    </source>
</evidence>
<dbReference type="PRINTS" id="PR00727">
    <property type="entry name" value="LEADERPTASE"/>
</dbReference>
<gene>
    <name evidence="5" type="ORF">HMPREF9195_00239</name>
</gene>
<reference evidence="5 6" key="1">
    <citation type="submission" date="2013-04" db="EMBL/GenBank/DDBJ databases">
        <title>The Genome Sequence of Treponema medium ATCC 700293.</title>
        <authorList>
            <consortium name="The Broad Institute Genomics Platform"/>
            <person name="Earl A."/>
            <person name="Ward D."/>
            <person name="Feldgarden M."/>
            <person name="Gevers D."/>
            <person name="Leonetti C."/>
            <person name="Blanton J.M."/>
            <person name="Dewhirst F.E."/>
            <person name="Izard J."/>
            <person name="Walker B."/>
            <person name="Young S."/>
            <person name="Zeng Q."/>
            <person name="Gargeya S."/>
            <person name="Fitzgerald M."/>
            <person name="Haas B."/>
            <person name="Abouelleil A."/>
            <person name="Allen A.W."/>
            <person name="Alvarado L."/>
            <person name="Arachchi H.M."/>
            <person name="Berlin A.M."/>
            <person name="Chapman S.B."/>
            <person name="Gainer-Dewar J."/>
            <person name="Goldberg J."/>
            <person name="Griggs A."/>
            <person name="Gujja S."/>
            <person name="Hansen M."/>
            <person name="Howarth C."/>
            <person name="Imamovic A."/>
            <person name="Ireland A."/>
            <person name="Larimer J."/>
            <person name="McCowan C."/>
            <person name="Murphy C."/>
            <person name="Pearson M."/>
            <person name="Poon T.W."/>
            <person name="Priest M."/>
            <person name="Roberts A."/>
            <person name="Saif S."/>
            <person name="Shea T."/>
            <person name="Sisk P."/>
            <person name="Sykes S."/>
            <person name="Wortman J."/>
            <person name="Nusbaum C."/>
            <person name="Birren B."/>
        </authorList>
    </citation>
    <scope>NUCLEOTIDE SEQUENCE [LARGE SCALE GENOMIC DNA]</scope>
    <source>
        <strain evidence="5 6">ATCC 700293</strain>
    </source>
</reference>
<comment type="catalytic activity">
    <reaction evidence="3">
        <text>Cleavage of hydrophobic, N-terminal signal or leader sequences from secreted and periplasmic proteins.</text>
        <dbReference type="EC" id="3.4.21.89"/>
    </reaction>
</comment>
<keyword evidence="3" id="KW-0472">Membrane</keyword>
<dbReference type="GO" id="GO:0016020">
    <property type="term" value="C:membrane"/>
    <property type="evidence" value="ECO:0007669"/>
    <property type="project" value="UniProtKB-SubCell"/>
</dbReference>
<evidence type="ECO:0000313" key="5">
    <source>
        <dbReference type="EMBL" id="EPF29538.1"/>
    </source>
</evidence>
<dbReference type="PANTHER" id="PTHR43390">
    <property type="entry name" value="SIGNAL PEPTIDASE I"/>
    <property type="match status" value="1"/>
</dbReference>
<keyword evidence="3" id="KW-0645">Protease</keyword>
<name>A0AA87NU48_TREMD</name>
<proteinExistence type="inferred from homology"/>
<dbReference type="PANTHER" id="PTHR43390:SF1">
    <property type="entry name" value="CHLOROPLAST PROCESSING PEPTIDASE"/>
    <property type="match status" value="1"/>
</dbReference>
<dbReference type="GO" id="GO:0006465">
    <property type="term" value="P:signal peptide processing"/>
    <property type="evidence" value="ECO:0007669"/>
    <property type="project" value="InterPro"/>
</dbReference>
<dbReference type="NCBIfam" id="TIGR02227">
    <property type="entry name" value="sigpep_I_bact"/>
    <property type="match status" value="1"/>
</dbReference>
<dbReference type="EC" id="3.4.21.89" evidence="3"/>
<dbReference type="InterPro" id="IPR019533">
    <property type="entry name" value="Peptidase_S26"/>
</dbReference>
<dbReference type="SUPFAM" id="SSF51306">
    <property type="entry name" value="LexA/Signal peptidase"/>
    <property type="match status" value="1"/>
</dbReference>
<dbReference type="InterPro" id="IPR000223">
    <property type="entry name" value="Pept_S26A_signal_pept_1"/>
</dbReference>
<keyword evidence="3" id="KW-0378">Hydrolase</keyword>
<dbReference type="Proteomes" id="UP000014634">
    <property type="component" value="Unassembled WGS sequence"/>
</dbReference>
<dbReference type="InterPro" id="IPR036286">
    <property type="entry name" value="LexA/Signal_pep-like_sf"/>
</dbReference>
<protein>
    <recommendedName>
        <fullName evidence="2 3">Signal peptidase I</fullName>
        <ecNumber evidence="3">3.4.21.89</ecNumber>
    </recommendedName>
</protein>
<dbReference type="GO" id="GO:0009003">
    <property type="term" value="F:signal peptidase activity"/>
    <property type="evidence" value="ECO:0007669"/>
    <property type="project" value="UniProtKB-EC"/>
</dbReference>
<dbReference type="RefSeq" id="WP_016522237.1">
    <property type="nucleotide sequence ID" value="NZ_KE332517.1"/>
</dbReference>
<evidence type="ECO:0000313" key="6">
    <source>
        <dbReference type="Proteomes" id="UP000014634"/>
    </source>
</evidence>
<organism evidence="5 6">
    <name type="scientific">Treponema medium ATCC 700293</name>
    <dbReference type="NCBI Taxonomy" id="1125700"/>
    <lineage>
        <taxon>Bacteria</taxon>
        <taxon>Pseudomonadati</taxon>
        <taxon>Spirochaetota</taxon>
        <taxon>Spirochaetia</taxon>
        <taxon>Spirochaetales</taxon>
        <taxon>Treponemataceae</taxon>
        <taxon>Treponema</taxon>
    </lineage>
</organism>
<dbReference type="AlphaFoldDB" id="A0AA87NU48"/>
<dbReference type="Pfam" id="PF10502">
    <property type="entry name" value="Peptidase_S26"/>
    <property type="match status" value="1"/>
</dbReference>
<keyword evidence="3" id="KW-0812">Transmembrane</keyword>
<feature type="transmembrane region" description="Helical" evidence="3">
    <location>
        <begin position="21"/>
        <end position="46"/>
    </location>
</feature>
<sequence>MFFQRYKFTSYTERREKRFKIIRIAFIVFLLFILYQLISSYIIAAYRIQADTMQPTFSSGDMIITTPFYSTQKDIERGTLVMVEPIARPHQNFFEKTVQKIVAFFTFQLVNPFAANQPSQAKPFVRRVVGIPGDTIYMEGFVLHIKTKDGGHFLTEFEVTENDYNVKTENLPENWDTTLPFSGAYPEITLKEGEYFVLCDNRIASSDSRLWGPLQTATQIKGRILMRYWPFSRIALF</sequence>
<comment type="subcellular location">
    <subcellularLocation>
        <location evidence="3">Membrane</location>
        <topology evidence="3">Single-pass type II membrane protein</topology>
    </subcellularLocation>
</comment>